<evidence type="ECO:0000313" key="1">
    <source>
        <dbReference type="EMBL" id="KIK53684.1"/>
    </source>
</evidence>
<accession>A0A0D0BVI5</accession>
<sequence>MFQEDYSFFTSTVYADLSKSAVEVYIAGEGEELYRASRSARAAEGFEAKAEWVVLGISSWIYPLILSVRSVSIAV</sequence>
<organism evidence="1 2">
    <name type="scientific">Collybiopsis luxurians FD-317 M1</name>
    <dbReference type="NCBI Taxonomy" id="944289"/>
    <lineage>
        <taxon>Eukaryota</taxon>
        <taxon>Fungi</taxon>
        <taxon>Dikarya</taxon>
        <taxon>Basidiomycota</taxon>
        <taxon>Agaricomycotina</taxon>
        <taxon>Agaricomycetes</taxon>
        <taxon>Agaricomycetidae</taxon>
        <taxon>Agaricales</taxon>
        <taxon>Marasmiineae</taxon>
        <taxon>Omphalotaceae</taxon>
        <taxon>Collybiopsis</taxon>
        <taxon>Collybiopsis luxurians</taxon>
    </lineage>
</organism>
<keyword evidence="2" id="KW-1185">Reference proteome</keyword>
<name>A0A0D0BVI5_9AGAR</name>
<dbReference type="EMBL" id="KN834825">
    <property type="protein sequence ID" value="KIK53684.1"/>
    <property type="molecule type" value="Genomic_DNA"/>
</dbReference>
<proteinExistence type="predicted"/>
<protein>
    <submittedName>
        <fullName evidence="1">Uncharacterized protein</fullName>
    </submittedName>
</protein>
<reference evidence="1 2" key="1">
    <citation type="submission" date="2014-04" db="EMBL/GenBank/DDBJ databases">
        <title>Evolutionary Origins and Diversification of the Mycorrhizal Mutualists.</title>
        <authorList>
            <consortium name="DOE Joint Genome Institute"/>
            <consortium name="Mycorrhizal Genomics Consortium"/>
            <person name="Kohler A."/>
            <person name="Kuo A."/>
            <person name="Nagy L.G."/>
            <person name="Floudas D."/>
            <person name="Copeland A."/>
            <person name="Barry K.W."/>
            <person name="Cichocki N."/>
            <person name="Veneault-Fourrey C."/>
            <person name="LaButti K."/>
            <person name="Lindquist E.A."/>
            <person name="Lipzen A."/>
            <person name="Lundell T."/>
            <person name="Morin E."/>
            <person name="Murat C."/>
            <person name="Riley R."/>
            <person name="Ohm R."/>
            <person name="Sun H."/>
            <person name="Tunlid A."/>
            <person name="Henrissat B."/>
            <person name="Grigoriev I.V."/>
            <person name="Hibbett D.S."/>
            <person name="Martin F."/>
        </authorList>
    </citation>
    <scope>NUCLEOTIDE SEQUENCE [LARGE SCALE GENOMIC DNA]</scope>
    <source>
        <strain evidence="1 2">FD-317 M1</strain>
    </source>
</reference>
<dbReference type="AlphaFoldDB" id="A0A0D0BVI5"/>
<gene>
    <name evidence="1" type="ORF">GYMLUDRAFT_49230</name>
</gene>
<dbReference type="HOGENOM" id="CLU_2671320_0_0_1"/>
<evidence type="ECO:0000313" key="2">
    <source>
        <dbReference type="Proteomes" id="UP000053593"/>
    </source>
</evidence>
<dbReference type="Proteomes" id="UP000053593">
    <property type="component" value="Unassembled WGS sequence"/>
</dbReference>